<dbReference type="InterPro" id="IPR023214">
    <property type="entry name" value="HAD_sf"/>
</dbReference>
<evidence type="ECO:0000256" key="5">
    <source>
        <dbReference type="PIRSR" id="PIRSR017434-1"/>
    </source>
</evidence>
<dbReference type="NCBIfam" id="TIGR02244">
    <property type="entry name" value="HAD-IG-Ncltidse"/>
    <property type="match status" value="1"/>
</dbReference>
<feature type="active site" description="Nucleophile" evidence="5">
    <location>
        <position position="64"/>
    </location>
</feature>
<protein>
    <submittedName>
        <fullName evidence="8">5'-nucleotidase domain-containing protein 3</fullName>
    </submittedName>
</protein>
<dbReference type="PIRSF" id="PIRSF017434">
    <property type="entry name" value="Purine_5'-nucleotidase"/>
    <property type="match status" value="1"/>
</dbReference>
<keyword evidence="3" id="KW-0378">Hydrolase</keyword>
<dbReference type="SUPFAM" id="SSF56784">
    <property type="entry name" value="HAD-like"/>
    <property type="match status" value="1"/>
</dbReference>
<dbReference type="PANTHER" id="PTHR12103">
    <property type="entry name" value="5'-NUCLEOTIDASE DOMAIN-CONTAINING"/>
    <property type="match status" value="1"/>
</dbReference>
<evidence type="ECO:0000256" key="3">
    <source>
        <dbReference type="ARBA" id="ARBA00022801"/>
    </source>
</evidence>
<dbReference type="InterPro" id="IPR036412">
    <property type="entry name" value="HAD-like_sf"/>
</dbReference>
<dbReference type="GO" id="GO:0008253">
    <property type="term" value="F:5'-nucleotidase activity"/>
    <property type="evidence" value="ECO:0007669"/>
    <property type="project" value="TreeGrafter"/>
</dbReference>
<evidence type="ECO:0000256" key="1">
    <source>
        <dbReference type="ARBA" id="ARBA00009589"/>
    </source>
</evidence>
<keyword evidence="7" id="KW-1185">Reference proteome</keyword>
<dbReference type="Pfam" id="PF05761">
    <property type="entry name" value="5_nucleotid"/>
    <property type="match status" value="1"/>
</dbReference>
<reference evidence="8" key="2">
    <citation type="submission" date="2015-08" db="UniProtKB">
        <authorList>
            <consortium name="WormBaseParasite"/>
        </authorList>
    </citation>
    <scope>IDENTIFICATION</scope>
</reference>
<dbReference type="AlphaFoldDB" id="A0A0K0EWY2"/>
<feature type="binding site" evidence="6">
    <location>
        <position position="64"/>
    </location>
    <ligand>
        <name>Mg(2+)</name>
        <dbReference type="ChEBI" id="CHEBI:18420"/>
    </ligand>
</feature>
<dbReference type="Proteomes" id="UP000035680">
    <property type="component" value="Unassembled WGS sequence"/>
</dbReference>
<comment type="cofactor">
    <cofactor evidence="6">
        <name>Mg(2+)</name>
        <dbReference type="ChEBI" id="CHEBI:18420"/>
    </cofactor>
    <text evidence="6">Binds 1 Mg(2+) ion per subunit.</text>
</comment>
<feature type="binding site" evidence="6">
    <location>
        <position position="66"/>
    </location>
    <ligand>
        <name>GMP</name>
        <dbReference type="ChEBI" id="CHEBI:58115"/>
    </ligand>
</feature>
<proteinExistence type="inferred from homology"/>
<comment type="similarity">
    <text evidence="1">Belongs to the 5'(3')-deoxyribonucleotidase family.</text>
</comment>
<dbReference type="WBParaSite" id="SVE_0103600.1">
    <property type="protein sequence ID" value="SVE_0103600.1"/>
    <property type="gene ID" value="SVE_0103600"/>
</dbReference>
<dbReference type="InterPro" id="IPR008380">
    <property type="entry name" value="HAD-SF_hydro_IG_5-nucl"/>
</dbReference>
<dbReference type="InterPro" id="IPR016695">
    <property type="entry name" value="Pur_nucleotidase"/>
</dbReference>
<sequence>MLRIITKRSISLHNKCSKNKEIMNLYNESKAKIELMTLKSPINPRGVFAQNELNLRHIGAFGFDYDYTLCVYKKELNKLIYNLTMNVLIEDKKYPNALKSLPYDFDFAIRGLHFDIENSCLLKIDAFNTIQPGSVYRGRRRLTNEEILKQYKSFNLPDSKIKKMMQLNDLFSLPWAGILSNIVDYCDNVIGNVIAYTLHDDVKEAVGKVHSSGMMYKAVMGNIENYVHPNENLRPYFETLLKNKSKELFIISNSPYNFINAGMTYMMGDDWRHFFKYIIVSAKKPDFFKKDTPFRLYDEQLNTVVWFRQVDELEEGKIYCNGNINAFSKMANFKNPNVLYFGDHMFSDLADPILQLGWRTAAIVPELAREIRLQNQKDYIRNIVWIDALTEIYERYQYLKDECNDCAKILTELENERKEARESAKAKFNPHFGSLFRTYNNMTYFSKRLSRLADIYTSRVSNLNNYSDRHSFYARRNALPHETPLGFSKLDMYE</sequence>
<name>A0A0K0EWY2_STRVS</name>
<dbReference type="GO" id="GO:0046872">
    <property type="term" value="F:metal ion binding"/>
    <property type="evidence" value="ECO:0007669"/>
    <property type="project" value="UniProtKB-KW"/>
</dbReference>
<evidence type="ECO:0000256" key="2">
    <source>
        <dbReference type="ARBA" id="ARBA00022723"/>
    </source>
</evidence>
<dbReference type="Gene3D" id="3.40.50.1000">
    <property type="entry name" value="HAD superfamily/HAD-like"/>
    <property type="match status" value="1"/>
</dbReference>
<evidence type="ECO:0000313" key="7">
    <source>
        <dbReference type="Proteomes" id="UP000035680"/>
    </source>
</evidence>
<feature type="binding site" evidence="6">
    <location>
        <position position="343"/>
    </location>
    <ligand>
        <name>Mg(2+)</name>
        <dbReference type="ChEBI" id="CHEBI:18420"/>
    </ligand>
</feature>
<evidence type="ECO:0000256" key="4">
    <source>
        <dbReference type="ARBA" id="ARBA00022842"/>
    </source>
</evidence>
<feature type="active site" description="Proton donor" evidence="5">
    <location>
        <position position="66"/>
    </location>
</feature>
<evidence type="ECO:0000313" key="8">
    <source>
        <dbReference type="WBParaSite" id="SVE_0103600.1"/>
    </source>
</evidence>
<organism evidence="7 8">
    <name type="scientific">Strongyloides venezuelensis</name>
    <name type="common">Threadworm</name>
    <dbReference type="NCBI Taxonomy" id="75913"/>
    <lineage>
        <taxon>Eukaryota</taxon>
        <taxon>Metazoa</taxon>
        <taxon>Ecdysozoa</taxon>
        <taxon>Nematoda</taxon>
        <taxon>Chromadorea</taxon>
        <taxon>Rhabditida</taxon>
        <taxon>Tylenchina</taxon>
        <taxon>Panagrolaimomorpha</taxon>
        <taxon>Strongyloidoidea</taxon>
        <taxon>Strongyloididae</taxon>
        <taxon>Strongyloides</taxon>
    </lineage>
</organism>
<accession>A0A0K0EWY2</accession>
<dbReference type="PANTHER" id="PTHR12103:SF12">
    <property type="entry name" value="FI20020P1"/>
    <property type="match status" value="1"/>
</dbReference>
<keyword evidence="2 6" id="KW-0479">Metal-binding</keyword>
<reference evidence="7" key="1">
    <citation type="submission" date="2014-07" db="EMBL/GenBank/DDBJ databases">
        <authorList>
            <person name="Martin A.A"/>
            <person name="De Silva N."/>
        </authorList>
    </citation>
    <scope>NUCLEOTIDE SEQUENCE</scope>
</reference>
<dbReference type="STRING" id="75913.A0A0K0EWY2"/>
<keyword evidence="4 6" id="KW-0460">Magnesium</keyword>
<evidence type="ECO:0000256" key="6">
    <source>
        <dbReference type="PIRSR" id="PIRSR017434-2"/>
    </source>
</evidence>